<dbReference type="InterPro" id="IPR018161">
    <property type="entry name" value="Wnt_CS"/>
</dbReference>
<dbReference type="Proteomes" id="UP001217089">
    <property type="component" value="Unassembled WGS sequence"/>
</dbReference>
<keyword evidence="5" id="KW-0272">Extracellular matrix</keyword>
<sequence length="364" mass="40936">MDFYTITDAIELGKYGENMIRIIFIGRYLGVASLAGARTPAAPENANTNSNTCNNVPGLVVQQLEVCRDHPESLLCIKNGAKMGIYECQRQFRYERWNCTTSKNYTVFGEVLRKGTKETAFIYAVLSAGVVYAVTEACSAGNITDCTCDMSRHGEHSVDGWKWGGCSDNVKYGITFSKTFVDAPETLKHQSSLNIRNKMNLHNNEVGRRVVEHLMAVKCRCHGVSGSCAVQTCWKSLPKFRIVGNALKAKYEQSVRVARRSRRKLRRREKNGKRRTPVSSDDMVFVHRSPNYCKPNPKKGILGTNNRLCNKTSHGAEGCDLLCCGRGYNTQVVRHTSRCHCKFVWCCFVKCKTCETVIDRHTCK</sequence>
<comment type="function">
    <text evidence="9">Ligand for members of the frizzled family of seven transmembrane receptors.</text>
</comment>
<keyword evidence="3 9" id="KW-0217">Developmental protein</keyword>
<dbReference type="Pfam" id="PF00110">
    <property type="entry name" value="wnt"/>
    <property type="match status" value="1"/>
</dbReference>
<evidence type="ECO:0000256" key="1">
    <source>
        <dbReference type="ARBA" id="ARBA00004498"/>
    </source>
</evidence>
<dbReference type="PANTHER" id="PTHR12027">
    <property type="entry name" value="WNT RELATED"/>
    <property type="match status" value="1"/>
</dbReference>
<dbReference type="PANTHER" id="PTHR12027:SF70">
    <property type="entry name" value="PROTEIN WNT-16"/>
    <property type="match status" value="1"/>
</dbReference>
<evidence type="ECO:0000256" key="6">
    <source>
        <dbReference type="ARBA" id="ARBA00022687"/>
    </source>
</evidence>
<keyword evidence="12" id="KW-1185">Reference proteome</keyword>
<dbReference type="InterPro" id="IPR005817">
    <property type="entry name" value="Wnt"/>
</dbReference>
<dbReference type="EMBL" id="JARBDR010000918">
    <property type="protein sequence ID" value="KAJ8302189.1"/>
    <property type="molecule type" value="Genomic_DNA"/>
</dbReference>
<reference evidence="11 12" key="1">
    <citation type="submission" date="2022-12" db="EMBL/GenBank/DDBJ databases">
        <title>Chromosome-level genome of Tegillarca granosa.</title>
        <authorList>
            <person name="Kim J."/>
        </authorList>
    </citation>
    <scope>NUCLEOTIDE SEQUENCE [LARGE SCALE GENOMIC DNA]</scope>
    <source>
        <strain evidence="11">Teg-2019</strain>
        <tissue evidence="11">Adductor muscle</tissue>
    </source>
</reference>
<feature type="region of interest" description="Disordered" evidence="10">
    <location>
        <begin position="260"/>
        <end position="279"/>
    </location>
</feature>
<protein>
    <recommendedName>
        <fullName evidence="9">Protein Wnt</fullName>
    </recommendedName>
</protein>
<evidence type="ECO:0000256" key="4">
    <source>
        <dbReference type="ARBA" id="ARBA00022525"/>
    </source>
</evidence>
<evidence type="ECO:0000256" key="2">
    <source>
        <dbReference type="ARBA" id="ARBA00005683"/>
    </source>
</evidence>
<proteinExistence type="inferred from homology"/>
<evidence type="ECO:0000256" key="7">
    <source>
        <dbReference type="ARBA" id="ARBA00023157"/>
    </source>
</evidence>
<evidence type="ECO:0000313" key="11">
    <source>
        <dbReference type="EMBL" id="KAJ8302189.1"/>
    </source>
</evidence>
<dbReference type="PROSITE" id="PS00246">
    <property type="entry name" value="WNT1"/>
    <property type="match status" value="1"/>
</dbReference>
<dbReference type="PRINTS" id="PR01349">
    <property type="entry name" value="WNTPROTEIN"/>
</dbReference>
<evidence type="ECO:0000313" key="12">
    <source>
        <dbReference type="Proteomes" id="UP001217089"/>
    </source>
</evidence>
<evidence type="ECO:0000256" key="5">
    <source>
        <dbReference type="ARBA" id="ARBA00022530"/>
    </source>
</evidence>
<dbReference type="SMART" id="SM00097">
    <property type="entry name" value="WNT1"/>
    <property type="match status" value="1"/>
</dbReference>
<evidence type="ECO:0000256" key="3">
    <source>
        <dbReference type="ARBA" id="ARBA00022473"/>
    </source>
</evidence>
<evidence type="ECO:0000256" key="10">
    <source>
        <dbReference type="SAM" id="MobiDB-lite"/>
    </source>
</evidence>
<organism evidence="11 12">
    <name type="scientific">Tegillarca granosa</name>
    <name type="common">Malaysian cockle</name>
    <name type="synonym">Anadara granosa</name>
    <dbReference type="NCBI Taxonomy" id="220873"/>
    <lineage>
        <taxon>Eukaryota</taxon>
        <taxon>Metazoa</taxon>
        <taxon>Spiralia</taxon>
        <taxon>Lophotrochozoa</taxon>
        <taxon>Mollusca</taxon>
        <taxon>Bivalvia</taxon>
        <taxon>Autobranchia</taxon>
        <taxon>Pteriomorphia</taxon>
        <taxon>Arcoida</taxon>
        <taxon>Arcoidea</taxon>
        <taxon>Arcidae</taxon>
        <taxon>Tegillarca</taxon>
    </lineage>
</organism>
<feature type="compositionally biased region" description="Basic residues" evidence="10">
    <location>
        <begin position="260"/>
        <end position="276"/>
    </location>
</feature>
<comment type="subcellular location">
    <subcellularLocation>
        <location evidence="1 9">Secreted</location>
        <location evidence="1 9">Extracellular space</location>
        <location evidence="1 9">Extracellular matrix</location>
    </subcellularLocation>
</comment>
<gene>
    <name evidence="11" type="ORF">KUTeg_021176</name>
</gene>
<dbReference type="InterPro" id="IPR043158">
    <property type="entry name" value="Wnt_C"/>
</dbReference>
<keyword evidence="6 9" id="KW-0879">Wnt signaling pathway</keyword>
<keyword evidence="7" id="KW-1015">Disulfide bond</keyword>
<keyword evidence="4" id="KW-0964">Secreted</keyword>
<dbReference type="Gene3D" id="3.30.2460.20">
    <property type="match status" value="1"/>
</dbReference>
<comment type="caution">
    <text evidence="11">The sequence shown here is derived from an EMBL/GenBank/DDBJ whole genome shotgun (WGS) entry which is preliminary data.</text>
</comment>
<comment type="similarity">
    <text evidence="2 9">Belongs to the Wnt family.</text>
</comment>
<evidence type="ECO:0000256" key="8">
    <source>
        <dbReference type="ARBA" id="ARBA00023288"/>
    </source>
</evidence>
<accession>A0ABQ9ECE8</accession>
<name>A0ABQ9ECE8_TEGGR</name>
<keyword evidence="8" id="KW-0449">Lipoprotein</keyword>
<dbReference type="CDD" id="cd19344">
    <property type="entry name" value="Wnt_Wnt16"/>
    <property type="match status" value="1"/>
</dbReference>
<evidence type="ECO:0000256" key="9">
    <source>
        <dbReference type="RuleBase" id="RU003500"/>
    </source>
</evidence>